<dbReference type="Gene3D" id="2.160.20.10">
    <property type="entry name" value="Single-stranded right-handed beta-helix, Pectin lyase-like"/>
    <property type="match status" value="1"/>
</dbReference>
<dbReference type="InterPro" id="IPR011049">
    <property type="entry name" value="Serralysin-like_metalloprot_C"/>
</dbReference>
<dbReference type="InterPro" id="IPR012334">
    <property type="entry name" value="Pectin_lyas_fold"/>
</dbReference>
<dbReference type="InterPro" id="IPR006626">
    <property type="entry name" value="PbH1"/>
</dbReference>
<dbReference type="SUPFAM" id="SSF51120">
    <property type="entry name" value="beta-Roll"/>
    <property type="match status" value="1"/>
</dbReference>
<name>A0A1B2EQB1_9HYPH</name>
<accession>A0A1B2EQB1</accession>
<dbReference type="GO" id="GO:0005615">
    <property type="term" value="C:extracellular space"/>
    <property type="evidence" value="ECO:0007669"/>
    <property type="project" value="InterPro"/>
</dbReference>
<proteinExistence type="predicted"/>
<dbReference type="SMART" id="SM00710">
    <property type="entry name" value="PbH1"/>
    <property type="match status" value="5"/>
</dbReference>
<dbReference type="InterPro" id="IPR001343">
    <property type="entry name" value="Hemolysn_Ca-bd"/>
</dbReference>
<dbReference type="SUPFAM" id="SSF51126">
    <property type="entry name" value="Pectin lyase-like"/>
    <property type="match status" value="1"/>
</dbReference>
<dbReference type="Pfam" id="PF00353">
    <property type="entry name" value="HemolysinCabind"/>
    <property type="match status" value="2"/>
</dbReference>
<dbReference type="PRINTS" id="PR00313">
    <property type="entry name" value="CABNDNGRPT"/>
</dbReference>
<dbReference type="EMBL" id="CP016617">
    <property type="protein sequence ID" value="ANY82173.1"/>
    <property type="molecule type" value="Genomic_DNA"/>
</dbReference>
<feature type="compositionally biased region" description="Pro residues" evidence="1">
    <location>
        <begin position="257"/>
        <end position="269"/>
    </location>
</feature>
<dbReference type="InterPro" id="IPR011050">
    <property type="entry name" value="Pectin_lyase_fold/virulence"/>
</dbReference>
<dbReference type="Gene3D" id="2.150.10.10">
    <property type="entry name" value="Serralysin-like metalloprotease, C-terminal"/>
    <property type="match status" value="1"/>
</dbReference>
<dbReference type="RefSeq" id="WP_099513317.1">
    <property type="nucleotide sequence ID" value="NZ_CP016617.1"/>
</dbReference>
<organism evidence="3">
    <name type="scientific">Microvirga ossetica</name>
    <dbReference type="NCBI Taxonomy" id="1882682"/>
    <lineage>
        <taxon>Bacteria</taxon>
        <taxon>Pseudomonadati</taxon>
        <taxon>Pseudomonadota</taxon>
        <taxon>Alphaproteobacteria</taxon>
        <taxon>Hyphomicrobiales</taxon>
        <taxon>Methylobacteriaceae</taxon>
        <taxon>Microvirga</taxon>
    </lineage>
</organism>
<feature type="domain" description="Right handed beta helix" evidence="2">
    <location>
        <begin position="36"/>
        <end position="158"/>
    </location>
</feature>
<dbReference type="GO" id="GO:0005509">
    <property type="term" value="F:calcium ion binding"/>
    <property type="evidence" value="ECO:0007669"/>
    <property type="project" value="InterPro"/>
</dbReference>
<feature type="region of interest" description="Disordered" evidence="1">
    <location>
        <begin position="232"/>
        <end position="291"/>
    </location>
</feature>
<sequence length="487" mass="50598">MPFPTAVNTGVPSGITLTPSGNIIVTKAGTVLDGLDIKGSVVIRADNVTIKNSKITSSSYTGVKVESGYKGASVVNCDIDGLGAYAGSHGIQGSGTFSGNDIRGFENGITLNAGASVVRGNYLHDFAAAGSPHYDGIQVQGGQNGVLIENNTIILNHGQTGAIFLQSYFGNMNDITIRHNYVDGGGYTMYFDGSKNTTYRMTNITWEENYNGKGYWGHEYVKPDAAGNLPTRIGNINVETPLSPDQAPNLGDSTAPDPTPTPEPTPTPTPGDITGTSGNDVLAGTTGPDTMKGLAGNDTYMVNHSGDTIVELTGQGTDRIESTIGYTLTKNVENLKLIGTSAINGTGNELNNFLDGSDGVNVLKGGTGDDLLNGRGGADTLWGNAGRDTFQFTSKWSSDGDKVMDFVRGTDRLDFSGIDANSAASGNQAFSWAGYKSASGTGLDGQIWAVKDATAGETHLYIKTGGSVATVDVAGTGYTLSSADFLL</sequence>
<geneLocation type="plasmid" evidence="3">
    <name>unnamed1</name>
</geneLocation>
<evidence type="ECO:0000313" key="3">
    <source>
        <dbReference type="EMBL" id="ANY82173.1"/>
    </source>
</evidence>
<dbReference type="KEGG" id="moc:BB934_27850"/>
<dbReference type="InterPro" id="IPR039448">
    <property type="entry name" value="Beta_helix"/>
</dbReference>
<reference evidence="3" key="1">
    <citation type="submission" date="2016-07" db="EMBL/GenBank/DDBJ databases">
        <title>Microvirga ossetica sp. nov. a new species of rhizobia isolated from root nodules of the legume species Vicia alpestris Steven originated from North Ossetia region in the Caucasus.</title>
        <authorList>
            <person name="Safronova V.I."/>
            <person name="Kuznetsova I.G."/>
            <person name="Sazanova A.L."/>
            <person name="Belimov A."/>
            <person name="Andronov E."/>
            <person name="Osledkin Y.S."/>
            <person name="Onishchuk O.P."/>
            <person name="Kurchak O.N."/>
            <person name="Shaposhnikov A.I."/>
            <person name="Willems A."/>
            <person name="Tikhonovich I.A."/>
        </authorList>
    </citation>
    <scope>NUCLEOTIDE SEQUENCE [LARGE SCALE GENOMIC DNA]</scope>
    <source>
        <strain evidence="3">V5/3M</strain>
        <plasmid evidence="3">unnamed1</plasmid>
    </source>
</reference>
<evidence type="ECO:0000256" key="1">
    <source>
        <dbReference type="SAM" id="MobiDB-lite"/>
    </source>
</evidence>
<dbReference type="OrthoDB" id="5618759at2"/>
<dbReference type="AlphaFoldDB" id="A0A1B2EQB1"/>
<evidence type="ECO:0000259" key="2">
    <source>
        <dbReference type="Pfam" id="PF13229"/>
    </source>
</evidence>
<protein>
    <recommendedName>
        <fullName evidence="2">Right handed beta helix domain-containing protein</fullName>
    </recommendedName>
</protein>
<keyword evidence="3" id="KW-0614">Plasmid</keyword>
<dbReference type="Pfam" id="PF13229">
    <property type="entry name" value="Beta_helix"/>
    <property type="match status" value="1"/>
</dbReference>
<gene>
    <name evidence="3" type="ORF">BB934_27850</name>
</gene>